<accession>A0ABS9KD50</accession>
<dbReference type="EMBL" id="JAKLWS010000009">
    <property type="protein sequence ID" value="MCG2588775.1"/>
    <property type="molecule type" value="Genomic_DNA"/>
</dbReference>
<evidence type="ECO:0000313" key="2">
    <source>
        <dbReference type="EMBL" id="MCG2588775.1"/>
    </source>
</evidence>
<feature type="transmembrane region" description="Helical" evidence="1">
    <location>
        <begin position="186"/>
        <end position="204"/>
    </location>
</feature>
<protein>
    <submittedName>
        <fullName evidence="2">Uncharacterized protein</fullName>
    </submittedName>
</protein>
<dbReference type="RefSeq" id="WP_237853698.1">
    <property type="nucleotide sequence ID" value="NZ_JAKLWS010000009.1"/>
</dbReference>
<evidence type="ECO:0000256" key="1">
    <source>
        <dbReference type="SAM" id="Phobius"/>
    </source>
</evidence>
<keyword evidence="1" id="KW-0812">Transmembrane</keyword>
<keyword evidence="3" id="KW-1185">Reference proteome</keyword>
<feature type="transmembrane region" description="Helical" evidence="1">
    <location>
        <begin position="99"/>
        <end position="117"/>
    </location>
</feature>
<sequence>MTLSPKIGVFVSSMQTSTNPTQPSIEIFGVTVMEPMVTFTDFWITAVCLYAFIKLVKLNKQGKVHRLMRYYFIIMALATFLGGILGHAFQYAVGLSWKLPGWLISMLSVMSIERASIMHAAPIINKKFAKFLDVANVVELLTFAVISFYTLNFFFIQVHSAYGLGLIVLPLHFWVYWKSRNEGSRIIFLSVIFATLAAYIYTSGVGLHTWFNHLDLAHTVMAISLYLFYRGSRKLEVLKEEDILEDQGTFWDVVKDALRLK</sequence>
<feature type="transmembrane region" description="Helical" evidence="1">
    <location>
        <begin position="42"/>
        <end position="58"/>
    </location>
</feature>
<keyword evidence="1" id="KW-1133">Transmembrane helix</keyword>
<gene>
    <name evidence="2" type="ORF">L6773_09370</name>
</gene>
<name>A0ABS9KD50_9BACT</name>
<keyword evidence="1" id="KW-0472">Membrane</keyword>
<dbReference type="Proteomes" id="UP001165366">
    <property type="component" value="Unassembled WGS sequence"/>
</dbReference>
<dbReference type="InterPro" id="IPR054235">
    <property type="entry name" value="DUF6962"/>
</dbReference>
<reference evidence="2" key="1">
    <citation type="submission" date="2022-01" db="EMBL/GenBank/DDBJ databases">
        <authorList>
            <person name="Wang Y."/>
        </authorList>
    </citation>
    <scope>NUCLEOTIDE SEQUENCE</scope>
    <source>
        <strain evidence="2">WB101</strain>
    </source>
</reference>
<organism evidence="2 3">
    <name type="scientific">Rhodohalobacter sulfatireducens</name>
    <dbReference type="NCBI Taxonomy" id="2911366"/>
    <lineage>
        <taxon>Bacteria</taxon>
        <taxon>Pseudomonadati</taxon>
        <taxon>Balneolota</taxon>
        <taxon>Balneolia</taxon>
        <taxon>Balneolales</taxon>
        <taxon>Balneolaceae</taxon>
        <taxon>Rhodohalobacter</taxon>
    </lineage>
</organism>
<dbReference type="Pfam" id="PF22285">
    <property type="entry name" value="DUF6962"/>
    <property type="match status" value="1"/>
</dbReference>
<evidence type="ECO:0000313" key="3">
    <source>
        <dbReference type="Proteomes" id="UP001165366"/>
    </source>
</evidence>
<feature type="transmembrane region" description="Helical" evidence="1">
    <location>
        <begin position="161"/>
        <end position="177"/>
    </location>
</feature>
<proteinExistence type="predicted"/>
<feature type="transmembrane region" description="Helical" evidence="1">
    <location>
        <begin position="70"/>
        <end position="93"/>
    </location>
</feature>
<comment type="caution">
    <text evidence="2">The sequence shown here is derived from an EMBL/GenBank/DDBJ whole genome shotgun (WGS) entry which is preliminary data.</text>
</comment>
<reference evidence="2" key="2">
    <citation type="submission" date="2024-05" db="EMBL/GenBank/DDBJ databases">
        <title>Rhodohalobacter halophilus gen. nov., sp. nov., a moderately halophilic member of the family Balneolaceae.</title>
        <authorList>
            <person name="Xia J."/>
        </authorList>
    </citation>
    <scope>NUCLEOTIDE SEQUENCE</scope>
    <source>
        <strain evidence="2">WB101</strain>
    </source>
</reference>
<feature type="transmembrane region" description="Helical" evidence="1">
    <location>
        <begin position="137"/>
        <end position="155"/>
    </location>
</feature>